<dbReference type="Pfam" id="PF20906">
    <property type="entry name" value="S-Me-THD_C"/>
    <property type="match status" value="1"/>
</dbReference>
<organism evidence="5 6">
    <name type="scientific">Somion occarium</name>
    <dbReference type="NCBI Taxonomy" id="3059160"/>
    <lineage>
        <taxon>Eukaryota</taxon>
        <taxon>Fungi</taxon>
        <taxon>Dikarya</taxon>
        <taxon>Basidiomycota</taxon>
        <taxon>Agaricomycotina</taxon>
        <taxon>Agaricomycetes</taxon>
        <taxon>Polyporales</taxon>
        <taxon>Cerrenaceae</taxon>
        <taxon>Somion</taxon>
    </lineage>
</organism>
<dbReference type="SUPFAM" id="SSF53067">
    <property type="entry name" value="Actin-like ATPase domain"/>
    <property type="match status" value="2"/>
</dbReference>
<dbReference type="Pfam" id="PF01968">
    <property type="entry name" value="Hydantoinase_A"/>
    <property type="match status" value="1"/>
</dbReference>
<dbReference type="Pfam" id="PF06032">
    <property type="entry name" value="S-Me-THD_N"/>
    <property type="match status" value="1"/>
</dbReference>
<dbReference type="Pfam" id="PF05378">
    <property type="entry name" value="Hydant_A_N"/>
    <property type="match status" value="1"/>
</dbReference>
<evidence type="ECO:0000259" key="1">
    <source>
        <dbReference type="Pfam" id="PF01968"/>
    </source>
</evidence>
<dbReference type="Proteomes" id="UP001497453">
    <property type="component" value="Chromosome 5"/>
</dbReference>
<dbReference type="PANTHER" id="PTHR11365">
    <property type="entry name" value="5-OXOPROLINASE RELATED"/>
    <property type="match status" value="1"/>
</dbReference>
<dbReference type="InterPro" id="IPR008040">
    <property type="entry name" value="Hydant_A_N"/>
</dbReference>
<evidence type="ECO:0000259" key="4">
    <source>
        <dbReference type="Pfam" id="PF20906"/>
    </source>
</evidence>
<dbReference type="InterPro" id="IPR002821">
    <property type="entry name" value="Hydantoinase_A"/>
</dbReference>
<dbReference type="InterPro" id="IPR010318">
    <property type="entry name" value="S-Me-THD_N"/>
</dbReference>
<dbReference type="InterPro" id="IPR045079">
    <property type="entry name" value="Oxoprolinase-like"/>
</dbReference>
<dbReference type="InterPro" id="IPR027479">
    <property type="entry name" value="S-Me-THD_N_sf"/>
</dbReference>
<dbReference type="PANTHER" id="PTHR11365:SF10">
    <property type="entry name" value="HYDANTOINASE_OXOPROLINASE"/>
    <property type="match status" value="1"/>
</dbReference>
<evidence type="ECO:0000259" key="2">
    <source>
        <dbReference type="Pfam" id="PF05378"/>
    </source>
</evidence>
<accession>A0ABP1DMQ7</accession>
<dbReference type="SUPFAM" id="SSF160991">
    <property type="entry name" value="CV3147-like"/>
    <property type="match status" value="1"/>
</dbReference>
<evidence type="ECO:0000259" key="3">
    <source>
        <dbReference type="Pfam" id="PF06032"/>
    </source>
</evidence>
<dbReference type="InterPro" id="IPR043129">
    <property type="entry name" value="ATPase_NBD"/>
</dbReference>
<dbReference type="InterPro" id="IPR024071">
    <property type="entry name" value="S-Me-THD_C_sf"/>
</dbReference>
<keyword evidence="6" id="KW-1185">Reference proteome</keyword>
<feature type="domain" description="S-Me-THD-like C-terminal" evidence="4">
    <location>
        <begin position="774"/>
        <end position="988"/>
    </location>
</feature>
<feature type="domain" description="Hydantoinase A/oxoprolinase" evidence="1">
    <location>
        <begin position="211"/>
        <end position="397"/>
    </location>
</feature>
<dbReference type="Gene3D" id="3.40.1610.10">
    <property type="entry name" value="CV3147-like domain"/>
    <property type="match status" value="1"/>
</dbReference>
<evidence type="ECO:0008006" key="7">
    <source>
        <dbReference type="Google" id="ProtNLM"/>
    </source>
</evidence>
<evidence type="ECO:0000313" key="6">
    <source>
        <dbReference type="Proteomes" id="UP001497453"/>
    </source>
</evidence>
<evidence type="ECO:0000313" key="5">
    <source>
        <dbReference type="EMBL" id="CAL1709131.1"/>
    </source>
</evidence>
<dbReference type="InterPro" id="IPR048350">
    <property type="entry name" value="S-Me-THD-like_C"/>
</dbReference>
<protein>
    <recommendedName>
        <fullName evidence="7">Hydantoinase</fullName>
    </recommendedName>
</protein>
<gene>
    <name evidence="5" type="ORF">GFSPODELE1_LOCUS7206</name>
</gene>
<proteinExistence type="predicted"/>
<feature type="domain" description="S-Me-THD N-terminal" evidence="3">
    <location>
        <begin position="610"/>
        <end position="769"/>
    </location>
</feature>
<name>A0ABP1DMQ7_9APHY</name>
<dbReference type="EMBL" id="OZ037948">
    <property type="protein sequence ID" value="CAL1709131.1"/>
    <property type="molecule type" value="Genomic_DNA"/>
</dbReference>
<dbReference type="Gene3D" id="2.40.390.10">
    <property type="entry name" value="CV3147-like"/>
    <property type="match status" value="1"/>
</dbReference>
<sequence>MFRIGVDVGGTNTDSVLIDIARSRESNRGVLSFHKAPTTLNVSDGIEAAVRSVLEASGVAPDRISCLSIGTTAFINAVLEADARRLARVAVIRLCGPYTRQCPPFIDFPNCLRVLMQGYVAYIDGGLEIDGREIAPLNEQQLVEECKIIKEKGIRNVCMAGFLVVLSGIFSPLDSSGKQEIVARDTVYRELGSTVNVVCSRDVGQLGLLERENASILNASILTFARRTIRGFQQAMHRLGLRCPLFLTQNDGTLTCAASAARLPIRTFASGPTNSMRGAAFLAGLDEGKRQFDGKSVIVVDVGGTTTDVGVLLSSGFPRQSAAFIEIAGVRTNFSMADVQSIGLGGGSRVRTTSTPSGMRATVGPDSVGHNITNDALVFGGNILTATDIVIANGRVKLGDTEKVSRLDSSIVSSAEAAVKKHLERIIDKMKTSPEDITVLLVGGGSIIAPAKLSGVREIIRPPFFSVANAVGAAMAKVAGEVDTIEFLEFRSLSSVVEDIKEIAIRKAIASGADPTTIKIVEVTNLPVQYVTNQATRIIVKSAGELAPDARVFSNEEDPDSDVLLPASGEEVDPGREEYGHPDDIEGSGIDIDSYKPDIRADRSWYISETDLEWIADGCGVLGTGGGGSPYPPFLIARQMLREGKHIIVIDADDVPEDAVFVRCTFMGSPSVSNERLQGGNEIPTSIQAVLRYQGLGDFAGTISDEIGGGNGIQPMIVAAEMGKPVLDADLMGRAYPNMYQSLPGAYNIPNGLAPCAISDGIGNTIIMPSASNSHSVEHILRIVTTEMGSKSGVSMAPLSRKACQEYGIARSVSQAWRIGRALALCRKRNDMKGIPSAILEIQNGSCLFIGKIVDVHREVRKGFTWGRVTIAPLREDEEEDNSASSQASAPQYGPEDHLVIPFQNENLYAYIESPSIVERKVLVTVPDLITVLDSQSGTALGTPEYRYGLRVTVIALAGDPKWTKTPEGLACGGPTAFGLNDLAFTPMAEYTNAESVITQYAAC</sequence>
<reference evidence="6" key="1">
    <citation type="submission" date="2024-04" db="EMBL/GenBank/DDBJ databases">
        <authorList>
            <person name="Shaw F."/>
            <person name="Minotto A."/>
        </authorList>
    </citation>
    <scope>NUCLEOTIDE SEQUENCE [LARGE SCALE GENOMIC DNA]</scope>
</reference>
<feature type="domain" description="Hydantoinase/oxoprolinase N-terminal" evidence="2">
    <location>
        <begin position="3"/>
        <end position="160"/>
    </location>
</feature>